<feature type="compositionally biased region" description="Low complexity" evidence="3">
    <location>
        <begin position="169"/>
        <end position="178"/>
    </location>
</feature>
<feature type="compositionally biased region" description="Polar residues" evidence="3">
    <location>
        <begin position="203"/>
        <end position="216"/>
    </location>
</feature>
<dbReference type="InterPro" id="IPR000953">
    <property type="entry name" value="Chromo/chromo_shadow_dom"/>
</dbReference>
<feature type="coiled-coil region" evidence="2">
    <location>
        <begin position="115"/>
        <end position="142"/>
    </location>
</feature>
<dbReference type="SMART" id="SM00298">
    <property type="entry name" value="CHROMO"/>
    <property type="match status" value="1"/>
</dbReference>
<dbReference type="Proteomes" id="UP000813385">
    <property type="component" value="Unassembled WGS sequence"/>
</dbReference>
<evidence type="ECO:0000256" key="2">
    <source>
        <dbReference type="SAM" id="Coils"/>
    </source>
</evidence>
<gene>
    <name evidence="5" type="ORF">B0T11DRAFT_296051</name>
</gene>
<evidence type="ECO:0000256" key="1">
    <source>
        <dbReference type="ARBA" id="ARBA00011353"/>
    </source>
</evidence>
<feature type="compositionally biased region" description="Acidic residues" evidence="3">
    <location>
        <begin position="506"/>
        <end position="518"/>
    </location>
</feature>
<feature type="domain" description="Chromo" evidence="4">
    <location>
        <begin position="417"/>
        <end position="460"/>
    </location>
</feature>
<proteinExistence type="predicted"/>
<dbReference type="Pfam" id="PF00385">
    <property type="entry name" value="Chromo"/>
    <property type="match status" value="1"/>
</dbReference>
<keyword evidence="6" id="KW-1185">Reference proteome</keyword>
<feature type="compositionally biased region" description="Basic and acidic residues" evidence="3">
    <location>
        <begin position="401"/>
        <end position="410"/>
    </location>
</feature>
<dbReference type="PROSITE" id="PS50013">
    <property type="entry name" value="CHROMO_2"/>
    <property type="match status" value="1"/>
</dbReference>
<dbReference type="AlphaFoldDB" id="A0A8K0X7X2"/>
<dbReference type="InterPro" id="IPR016197">
    <property type="entry name" value="Chromo-like_dom_sf"/>
</dbReference>
<evidence type="ECO:0000259" key="4">
    <source>
        <dbReference type="PROSITE" id="PS50013"/>
    </source>
</evidence>
<feature type="region of interest" description="Disordered" evidence="3">
    <location>
        <begin position="1"/>
        <end position="25"/>
    </location>
</feature>
<evidence type="ECO:0000256" key="3">
    <source>
        <dbReference type="SAM" id="MobiDB-lite"/>
    </source>
</evidence>
<evidence type="ECO:0000313" key="5">
    <source>
        <dbReference type="EMBL" id="KAH7368386.1"/>
    </source>
</evidence>
<protein>
    <recommendedName>
        <fullName evidence="4">Chromo domain-containing protein</fullName>
    </recommendedName>
</protein>
<accession>A0A8K0X7X2</accession>
<feature type="region of interest" description="Disordered" evidence="3">
    <location>
        <begin position="147"/>
        <end position="357"/>
    </location>
</feature>
<dbReference type="EMBL" id="JAGPXD010000002">
    <property type="protein sequence ID" value="KAH7368386.1"/>
    <property type="molecule type" value="Genomic_DNA"/>
</dbReference>
<dbReference type="CDD" id="cd00024">
    <property type="entry name" value="CD_CSD"/>
    <property type="match status" value="1"/>
</dbReference>
<feature type="region of interest" description="Disordered" evidence="3">
    <location>
        <begin position="474"/>
        <end position="558"/>
    </location>
</feature>
<name>A0A8K0X7X2_9PEZI</name>
<feature type="compositionally biased region" description="Basic residues" evidence="3">
    <location>
        <begin position="388"/>
        <end position="399"/>
    </location>
</feature>
<evidence type="ECO:0000313" key="6">
    <source>
        <dbReference type="Proteomes" id="UP000813385"/>
    </source>
</evidence>
<feature type="compositionally biased region" description="Pro residues" evidence="3">
    <location>
        <begin position="278"/>
        <end position="294"/>
    </location>
</feature>
<feature type="compositionally biased region" description="Acidic residues" evidence="3">
    <location>
        <begin position="217"/>
        <end position="228"/>
    </location>
</feature>
<dbReference type="SUPFAM" id="SSF54160">
    <property type="entry name" value="Chromo domain-like"/>
    <property type="match status" value="1"/>
</dbReference>
<dbReference type="OrthoDB" id="3543857at2759"/>
<comment type="caution">
    <text evidence="5">The sequence shown here is derived from an EMBL/GenBank/DDBJ whole genome shotgun (WGS) entry which is preliminary data.</text>
</comment>
<dbReference type="Gene3D" id="2.40.50.40">
    <property type="match status" value="1"/>
</dbReference>
<dbReference type="GO" id="GO:0006338">
    <property type="term" value="P:chromatin remodeling"/>
    <property type="evidence" value="ECO:0007669"/>
    <property type="project" value="UniProtKB-ARBA"/>
</dbReference>
<feature type="compositionally biased region" description="Polar residues" evidence="3">
    <location>
        <begin position="548"/>
        <end position="558"/>
    </location>
</feature>
<dbReference type="InterPro" id="IPR023780">
    <property type="entry name" value="Chromo_domain"/>
</dbReference>
<organism evidence="5 6">
    <name type="scientific">Plectosphaerella cucumerina</name>
    <dbReference type="NCBI Taxonomy" id="40658"/>
    <lineage>
        <taxon>Eukaryota</taxon>
        <taxon>Fungi</taxon>
        <taxon>Dikarya</taxon>
        <taxon>Ascomycota</taxon>
        <taxon>Pezizomycotina</taxon>
        <taxon>Sordariomycetes</taxon>
        <taxon>Hypocreomycetidae</taxon>
        <taxon>Glomerellales</taxon>
        <taxon>Plectosphaerellaceae</taxon>
        <taxon>Plectosphaerella</taxon>
    </lineage>
</organism>
<feature type="region of interest" description="Disordered" evidence="3">
    <location>
        <begin position="372"/>
        <end position="411"/>
    </location>
</feature>
<comment type="subunit">
    <text evidence="1">Component of the NuA4 histone acetyltransferase complex.</text>
</comment>
<feature type="compositionally biased region" description="Polar residues" evidence="3">
    <location>
        <begin position="332"/>
        <end position="345"/>
    </location>
</feature>
<reference evidence="5" key="1">
    <citation type="journal article" date="2021" name="Nat. Commun.">
        <title>Genetic determinants of endophytism in the Arabidopsis root mycobiome.</title>
        <authorList>
            <person name="Mesny F."/>
            <person name="Miyauchi S."/>
            <person name="Thiergart T."/>
            <person name="Pickel B."/>
            <person name="Atanasova L."/>
            <person name="Karlsson M."/>
            <person name="Huettel B."/>
            <person name="Barry K.W."/>
            <person name="Haridas S."/>
            <person name="Chen C."/>
            <person name="Bauer D."/>
            <person name="Andreopoulos W."/>
            <person name="Pangilinan J."/>
            <person name="LaButti K."/>
            <person name="Riley R."/>
            <person name="Lipzen A."/>
            <person name="Clum A."/>
            <person name="Drula E."/>
            <person name="Henrissat B."/>
            <person name="Kohler A."/>
            <person name="Grigoriev I.V."/>
            <person name="Martin F.M."/>
            <person name="Hacquard S."/>
        </authorList>
    </citation>
    <scope>NUCLEOTIDE SEQUENCE</scope>
    <source>
        <strain evidence="5">MPI-CAGE-AT-0016</strain>
    </source>
</reference>
<sequence length="576" mass="63874">MSRPSPIQSSHEGQPTLSQPVAEKPVARSKLEVAIKPTRYVPGTGPPLRPITLLPRADTTAYIRGEFIVPRASSGDGKVHVVYLVGWTDLPSARLTVDAADIFDYVSEREYEKWCFERSEERDELERKLEEEENIRAVELAILAEQKEEQRQRQDGTALRNGAFRLTGSESSMSRESSPPALQKKQKTTLGRPKASAGRAPSLLQQDSVASEQSAGETEDETSDNDEDAPNRQLREEQDEIVMETEFLQPPAKKRRTASPQPPPPKPPQKSQRSSPVRKPPISKPPTRDLPPTLPRRESVVPIPVVPPQRPRLLATKTPTVAGPSRFPGSLSDVSTTGSSRSTSFPTPPAKGKAKVNGTGGFQRIAITPQQMQKDAELQAEAAMHPPTAKKAKKPKTPKPPKPDPSEIVRFEANQDWEVKRLLDTKFVMEGGKSVRRFLVLWKGDWPPDQNPTWEPEDNIPKKMARKFLAQSAKMGMDGASDTPPPHRPWRPERTFSSVSEAFAGDAEEDPDTDDAVDTFEGHGWSAQKYDSPDDGEDDEMLLVTDDPTPQRTTFTPSNLDWEMAMGRRFGESLAG</sequence>
<keyword evidence="2" id="KW-0175">Coiled coil</keyword>
<feature type="compositionally biased region" description="Polar residues" evidence="3">
    <location>
        <begin position="1"/>
        <end position="19"/>
    </location>
</feature>